<dbReference type="EMBL" id="KU726251">
    <property type="protein sequence ID" value="AMR59691.1"/>
    <property type="molecule type" value="Genomic_DNA"/>
</dbReference>
<evidence type="ECO:0000313" key="2">
    <source>
        <dbReference type="EMBL" id="AMR59691.1"/>
    </source>
</evidence>
<reference evidence="2 3" key="1">
    <citation type="submission" date="2016-02" db="EMBL/GenBank/DDBJ databases">
        <title>Complete genome sequence of a polyvalent bacteriophage, SEGD1, simultaneously inhibiting both Salmonella enterica and Escherichia coli O157:H7.</title>
        <authorList>
            <person name="Fan J."/>
            <person name="Ma J."/>
        </authorList>
    </citation>
    <scope>NUCLEOTIDE SEQUENCE [LARGE SCALE GENOMIC DNA]</scope>
</reference>
<name>A0A142IIA3_9CAUD</name>
<accession>A0A142IIA3</accession>
<feature type="region of interest" description="Disordered" evidence="1">
    <location>
        <begin position="1"/>
        <end position="27"/>
    </location>
</feature>
<dbReference type="Proteomes" id="UP000223976">
    <property type="component" value="Segment"/>
</dbReference>
<gene>
    <name evidence="2" type="ORF">SEGD1_042</name>
</gene>
<organism evidence="2 3">
    <name type="scientific">Enterobacteria phage SEGD1</name>
    <dbReference type="NCBI Taxonomy" id="1805456"/>
    <lineage>
        <taxon>Viruses</taxon>
        <taxon>Duplodnaviria</taxon>
        <taxon>Heunggongvirae</taxon>
        <taxon>Uroviricota</taxon>
        <taxon>Caudoviricetes</taxon>
        <taxon>Chimalliviridae</taxon>
        <taxon>Seoulvirus</taxon>
        <taxon>Seoulvirus SPN3US</taxon>
    </lineage>
</organism>
<proteinExistence type="predicted"/>
<evidence type="ECO:0000313" key="3">
    <source>
        <dbReference type="Proteomes" id="UP000223976"/>
    </source>
</evidence>
<evidence type="ECO:0000256" key="1">
    <source>
        <dbReference type="SAM" id="MobiDB-lite"/>
    </source>
</evidence>
<protein>
    <submittedName>
        <fullName evidence="2">Uncharacterized protein</fullName>
    </submittedName>
</protein>
<sequence length="795" mass="89639">MSEIQDQRPGNARRPNPDQPAPVAAATQQEMILPTVPDDATSDAIIMAIKQANPDFSFARAEEVYHQHYHRPEPKLERPTFVEEALPEPAAPVPPAPQTFAEQVQEHLHRAPEPVVEKAPTVEPAPQPKAPEAVAPAQPAVKEMEDAAPKVPEQQQMREIDFGNTHLAETAEMGEDEADRILTQSKMLIGLKQDPNIIADSLQKFLGNIKRSPKDGRLLFESPEQQQVYDDIYRALNMTPPRLQDGVPAFAGALDRGDTAWEQRVMLPDGKASGAIAPRDNMHTGALAALRRVRKSGIPNMVWLPATGIYVGFRAPHERDLCDFDMRLTLETATIGMQTYGLMLSSSSGVYMRHMVEFALQFVTEATIDCAGNDLRTVLLDTIDLADYWLVILGPLQAKWPSGIPWTLMCGEDGCNQQEDVKLNIARCIRFGSGLFSDLQKQLWARQRGTERPVISIAEQREYIAAHQVDPSSVFEYHDVRVEFGRSTLGSFFDSTEKWIEDVNASTTAALSEFATERERESHMRLTAEARRLTRYAHMVKSITVNEQREVNGEMQVIPQTETDTAKIVEMLEELSSDRIYVGQFENAIAEYNERTRLAVFGYMGKRCPACGKTHGEKDGLYRIVAYLRSGQGFFRALSSGVRDSEILAGSIRRYWLDQEDVPSEQIITTLKMDTTSLFKQRSTRPITYQEAHNELLEAYDRTLALNTGDHQVGLSDFENPVYGSLYDIWYATYLREEVGENYRMSIDEFLDRPRWQILLMLDNIRRRKAIIAKAGEQVAGERALKELEKDLTGH</sequence>